<evidence type="ECO:0000313" key="2">
    <source>
        <dbReference type="Proteomes" id="UP001221898"/>
    </source>
</evidence>
<gene>
    <name evidence="1" type="ORF">AAFF_G00179840</name>
</gene>
<evidence type="ECO:0000313" key="1">
    <source>
        <dbReference type="EMBL" id="KAJ8410949.1"/>
    </source>
</evidence>
<dbReference type="EMBL" id="JAINUG010000024">
    <property type="protein sequence ID" value="KAJ8410949.1"/>
    <property type="molecule type" value="Genomic_DNA"/>
</dbReference>
<name>A0AAD7SY62_9TELE</name>
<dbReference type="AlphaFoldDB" id="A0AAD7SY62"/>
<comment type="caution">
    <text evidence="1">The sequence shown here is derived from an EMBL/GenBank/DDBJ whole genome shotgun (WGS) entry which is preliminary data.</text>
</comment>
<keyword evidence="2" id="KW-1185">Reference proteome</keyword>
<protein>
    <submittedName>
        <fullName evidence="1">Uncharacterized protein</fullName>
    </submittedName>
</protein>
<proteinExistence type="predicted"/>
<organism evidence="1 2">
    <name type="scientific">Aldrovandia affinis</name>
    <dbReference type="NCBI Taxonomy" id="143900"/>
    <lineage>
        <taxon>Eukaryota</taxon>
        <taxon>Metazoa</taxon>
        <taxon>Chordata</taxon>
        <taxon>Craniata</taxon>
        <taxon>Vertebrata</taxon>
        <taxon>Euteleostomi</taxon>
        <taxon>Actinopterygii</taxon>
        <taxon>Neopterygii</taxon>
        <taxon>Teleostei</taxon>
        <taxon>Notacanthiformes</taxon>
        <taxon>Halosauridae</taxon>
        <taxon>Aldrovandia</taxon>
    </lineage>
</organism>
<dbReference type="Proteomes" id="UP001221898">
    <property type="component" value="Unassembled WGS sequence"/>
</dbReference>
<accession>A0AAD7SY62</accession>
<reference evidence="1" key="1">
    <citation type="journal article" date="2023" name="Science">
        <title>Genome structures resolve the early diversification of teleost fishes.</title>
        <authorList>
            <person name="Parey E."/>
            <person name="Louis A."/>
            <person name="Montfort J."/>
            <person name="Bouchez O."/>
            <person name="Roques C."/>
            <person name="Iampietro C."/>
            <person name="Lluch J."/>
            <person name="Castinel A."/>
            <person name="Donnadieu C."/>
            <person name="Desvignes T."/>
            <person name="Floi Bucao C."/>
            <person name="Jouanno E."/>
            <person name="Wen M."/>
            <person name="Mejri S."/>
            <person name="Dirks R."/>
            <person name="Jansen H."/>
            <person name="Henkel C."/>
            <person name="Chen W.J."/>
            <person name="Zahm M."/>
            <person name="Cabau C."/>
            <person name="Klopp C."/>
            <person name="Thompson A.W."/>
            <person name="Robinson-Rechavi M."/>
            <person name="Braasch I."/>
            <person name="Lecointre G."/>
            <person name="Bobe J."/>
            <person name="Postlethwait J.H."/>
            <person name="Berthelot C."/>
            <person name="Roest Crollius H."/>
            <person name="Guiguen Y."/>
        </authorList>
    </citation>
    <scope>NUCLEOTIDE SEQUENCE</scope>
    <source>
        <strain evidence="1">NC1722</strain>
    </source>
</reference>
<sequence>MGNLVFYSFVQKYMNRLPLACLKTNEHSYNAYTDILNNSVAVISQTWRQLFE</sequence>